<sequence>MPQLDIILTLMNFLLAWLALALLSQKTLQLLTHKELKKSTRNLNLNPTPTWTLPWT</sequence>
<evidence type="ECO:0000256" key="5">
    <source>
        <dbReference type="ARBA" id="ARBA00022692"/>
    </source>
</evidence>
<reference evidence="14" key="1">
    <citation type="submission" date="2015-10" db="EMBL/GenBank/DDBJ databases">
        <title>Mitochondrial genome of the Common burrowing snake Achalinus spinalis (Reptilia: Xenodermatidae).</title>
        <authorList>
            <person name="Wang D."/>
            <person name="Yang D."/>
            <person name="Huang S."/>
        </authorList>
    </citation>
    <scope>NUCLEOTIDE SEQUENCE</scope>
</reference>
<evidence type="ECO:0000256" key="6">
    <source>
        <dbReference type="ARBA" id="ARBA00022781"/>
    </source>
</evidence>
<dbReference type="GO" id="GO:0045259">
    <property type="term" value="C:proton-transporting ATP synthase complex"/>
    <property type="evidence" value="ECO:0007669"/>
    <property type="project" value="UniProtKB-KW"/>
</dbReference>
<organism evidence="14">
    <name type="scientific">Achalinus spinalis</name>
    <name type="common">Peters' odd-scaled snake</name>
    <dbReference type="NCBI Taxonomy" id="1748395"/>
    <lineage>
        <taxon>Eukaryota</taxon>
        <taxon>Metazoa</taxon>
        <taxon>Chordata</taxon>
        <taxon>Craniata</taxon>
        <taxon>Vertebrata</taxon>
        <taxon>Euteleostomi</taxon>
        <taxon>Lepidosauria</taxon>
        <taxon>Squamata</taxon>
        <taxon>Bifurcata</taxon>
        <taxon>Unidentata</taxon>
        <taxon>Episquamata</taxon>
        <taxon>Toxicofera</taxon>
        <taxon>Serpentes</taxon>
        <taxon>Colubroidea</taxon>
        <taxon>Xenodermatidae</taxon>
        <taxon>Achalinus</taxon>
    </lineage>
</organism>
<evidence type="ECO:0000256" key="9">
    <source>
        <dbReference type="ARBA" id="ARBA00023128"/>
    </source>
</evidence>
<keyword evidence="4 12" id="KW-0138">CF(0)</keyword>
<evidence type="ECO:0000313" key="14">
    <source>
        <dbReference type="EMBL" id="ALM54910.1"/>
    </source>
</evidence>
<keyword evidence="3 12" id="KW-0813">Transport</keyword>
<dbReference type="CTD" id="4509"/>
<dbReference type="AlphaFoldDB" id="A0A1I9KE90"/>
<keyword evidence="6 12" id="KW-0375">Hydrogen ion transport</keyword>
<keyword evidence="8 12" id="KW-0406">Ion transport</keyword>
<dbReference type="GeneID" id="30514474"/>
<comment type="similarity">
    <text evidence="2 12">Belongs to the ATPase protein 8 family.</text>
</comment>
<gene>
    <name evidence="14" type="primary">ATP8</name>
</gene>
<comment type="subcellular location">
    <subcellularLocation>
        <location evidence="1 12">Mitochondrion membrane</location>
        <topology evidence="1 12">Single-pass membrane protein</topology>
    </subcellularLocation>
</comment>
<evidence type="ECO:0000256" key="3">
    <source>
        <dbReference type="ARBA" id="ARBA00022448"/>
    </source>
</evidence>
<geneLocation type="mitochondrion" evidence="14"/>
<dbReference type="GO" id="GO:0031966">
    <property type="term" value="C:mitochondrial membrane"/>
    <property type="evidence" value="ECO:0007669"/>
    <property type="project" value="UniProtKB-SubCell"/>
</dbReference>
<dbReference type="InterPro" id="IPR001421">
    <property type="entry name" value="ATP8_metazoa"/>
</dbReference>
<evidence type="ECO:0000256" key="2">
    <source>
        <dbReference type="ARBA" id="ARBA00008892"/>
    </source>
</evidence>
<evidence type="ECO:0000256" key="13">
    <source>
        <dbReference type="SAM" id="Phobius"/>
    </source>
</evidence>
<evidence type="ECO:0000256" key="10">
    <source>
        <dbReference type="ARBA" id="ARBA00023136"/>
    </source>
</evidence>
<keyword evidence="9 12" id="KW-0496">Mitochondrion</keyword>
<keyword evidence="11" id="KW-0066">ATP synthesis</keyword>
<dbReference type="GO" id="GO:0015078">
    <property type="term" value="F:proton transmembrane transporter activity"/>
    <property type="evidence" value="ECO:0007669"/>
    <property type="project" value="InterPro"/>
</dbReference>
<protein>
    <recommendedName>
        <fullName evidence="12">ATP synthase complex subunit 8</fullName>
    </recommendedName>
</protein>
<keyword evidence="5 12" id="KW-0812">Transmembrane</keyword>
<feature type="transmembrane region" description="Helical" evidence="13">
    <location>
        <begin position="6"/>
        <end position="24"/>
    </location>
</feature>
<evidence type="ECO:0000256" key="12">
    <source>
        <dbReference type="RuleBase" id="RU003661"/>
    </source>
</evidence>
<dbReference type="GO" id="GO:0015986">
    <property type="term" value="P:proton motive force-driven ATP synthesis"/>
    <property type="evidence" value="ECO:0007669"/>
    <property type="project" value="InterPro"/>
</dbReference>
<keyword evidence="7 13" id="KW-1133">Transmembrane helix</keyword>
<evidence type="ECO:0000256" key="4">
    <source>
        <dbReference type="ARBA" id="ARBA00022547"/>
    </source>
</evidence>
<proteinExistence type="inferred from homology"/>
<keyword evidence="10 13" id="KW-0472">Membrane</keyword>
<evidence type="ECO:0000256" key="7">
    <source>
        <dbReference type="ARBA" id="ARBA00022989"/>
    </source>
</evidence>
<evidence type="ECO:0000256" key="8">
    <source>
        <dbReference type="ARBA" id="ARBA00023065"/>
    </source>
</evidence>
<evidence type="ECO:0000256" key="1">
    <source>
        <dbReference type="ARBA" id="ARBA00004304"/>
    </source>
</evidence>
<evidence type="ECO:0000256" key="11">
    <source>
        <dbReference type="ARBA" id="ARBA00023310"/>
    </source>
</evidence>
<dbReference type="EMBL" id="KT897594">
    <property type="protein sequence ID" value="ALM54910.1"/>
    <property type="molecule type" value="Genomic_DNA"/>
</dbReference>
<dbReference type="Pfam" id="PF00895">
    <property type="entry name" value="ATP-synt_8"/>
    <property type="match status" value="1"/>
</dbReference>
<name>A0A1I9KE90_9SAUR</name>
<accession>A0A1I9KE90</accession>
<dbReference type="RefSeq" id="YP_009328325.1">
    <property type="nucleotide sequence ID" value="NC_032084.1"/>
</dbReference>